<evidence type="ECO:0000313" key="2">
    <source>
        <dbReference type="EMBL" id="SOD17659.1"/>
    </source>
</evidence>
<feature type="compositionally biased region" description="Basic and acidic residues" evidence="1">
    <location>
        <begin position="425"/>
        <end position="438"/>
    </location>
</feature>
<dbReference type="AlphaFoldDB" id="A0A286A6Z2"/>
<name>A0A286A6Z2_9SPHI</name>
<evidence type="ECO:0000313" key="3">
    <source>
        <dbReference type="Proteomes" id="UP000219281"/>
    </source>
</evidence>
<evidence type="ECO:0000256" key="1">
    <source>
        <dbReference type="SAM" id="MobiDB-lite"/>
    </source>
</evidence>
<keyword evidence="3" id="KW-1185">Reference proteome</keyword>
<feature type="compositionally biased region" description="Basic residues" evidence="1">
    <location>
        <begin position="445"/>
        <end position="456"/>
    </location>
</feature>
<feature type="region of interest" description="Disordered" evidence="1">
    <location>
        <begin position="346"/>
        <end position="456"/>
    </location>
</feature>
<dbReference type="OrthoDB" id="6372253at2"/>
<feature type="compositionally biased region" description="Polar residues" evidence="1">
    <location>
        <begin position="356"/>
        <end position="367"/>
    </location>
</feature>
<reference evidence="3" key="1">
    <citation type="submission" date="2017-09" db="EMBL/GenBank/DDBJ databases">
        <authorList>
            <person name="Varghese N."/>
            <person name="Submissions S."/>
        </authorList>
    </citation>
    <scope>NUCLEOTIDE SEQUENCE [LARGE SCALE GENOMIC DNA]</scope>
    <source>
        <strain evidence="3">CGMCC 1.12803</strain>
    </source>
</reference>
<gene>
    <name evidence="2" type="ORF">SAMN06297358_2623</name>
</gene>
<accession>A0A286A6Z2</accession>
<proteinExistence type="predicted"/>
<dbReference type="RefSeq" id="WP_097132465.1">
    <property type="nucleotide sequence ID" value="NZ_OCMT01000003.1"/>
</dbReference>
<dbReference type="Proteomes" id="UP000219281">
    <property type="component" value="Unassembled WGS sequence"/>
</dbReference>
<dbReference type="EMBL" id="OCMT01000003">
    <property type="protein sequence ID" value="SOD17659.1"/>
    <property type="molecule type" value="Genomic_DNA"/>
</dbReference>
<protein>
    <submittedName>
        <fullName evidence="2">Uncharacterized protein</fullName>
    </submittedName>
</protein>
<organism evidence="2 3">
    <name type="scientific">Pedobacter xixiisoli</name>
    <dbReference type="NCBI Taxonomy" id="1476464"/>
    <lineage>
        <taxon>Bacteria</taxon>
        <taxon>Pseudomonadati</taxon>
        <taxon>Bacteroidota</taxon>
        <taxon>Sphingobacteriia</taxon>
        <taxon>Sphingobacteriales</taxon>
        <taxon>Sphingobacteriaceae</taxon>
        <taxon>Pedobacter</taxon>
    </lineage>
</organism>
<feature type="compositionally biased region" description="Polar residues" evidence="1">
    <location>
        <begin position="415"/>
        <end position="424"/>
    </location>
</feature>
<feature type="compositionally biased region" description="Polar residues" evidence="1">
    <location>
        <begin position="391"/>
        <end position="408"/>
    </location>
</feature>
<sequence>MLINANDRISIADYLERERWYNGFEFVAYLDGAEPNEISQLSCFQTYQEANRYCLSSSTEIDNYELLSTRSVYRVLYDAINGKQDFIYRNGAVDVKAMIIARNENVTKQVTINKGENIMETNEEILAFLQERLLYTGFGDVVDVEKLRKAINSGKEDIQLKVAAVHADGILNAVLHFKKSDKSEKYFFNKYDAELKKIGVKETNKQTFFVNNSGGTFTFKEAYNLMQGRAVHKVMNKNGTDEKYSACFEIDYSKVSDKGIYDYKRHFNIDIEKMVEKFPFKELKHPQSKEMLIKGFQKGNIQTVTFEKGKTEYTRLATLNAQFRKFDFRDPDTGRLTIESQIKVAPQKAEEKNVAGDQQLSNSSKVADSTKETHQGQIPSSSKAAEDHSQTKGSTLDAKQNEQAALKTSSEKTSENLTTNSNQVEGKKPDVTNQKKAENVGVTKGVKRVRGKKISA</sequence>